<keyword evidence="2" id="KW-0808">Transferase</keyword>
<dbReference type="GO" id="GO:0016757">
    <property type="term" value="F:glycosyltransferase activity"/>
    <property type="evidence" value="ECO:0007669"/>
    <property type="project" value="TreeGrafter"/>
</dbReference>
<dbReference type="SUPFAM" id="SSF53756">
    <property type="entry name" value="UDP-Glycosyltransferase/glycogen phosphorylase"/>
    <property type="match status" value="1"/>
</dbReference>
<feature type="domain" description="Glycosyltransferase subfamily 4-like N-terminal" evidence="1">
    <location>
        <begin position="29"/>
        <end position="196"/>
    </location>
</feature>
<dbReference type="Gene3D" id="3.40.50.2000">
    <property type="entry name" value="Glycogen Phosphorylase B"/>
    <property type="match status" value="2"/>
</dbReference>
<dbReference type="Pfam" id="PF13439">
    <property type="entry name" value="Glyco_transf_4"/>
    <property type="match status" value="1"/>
</dbReference>
<dbReference type="Pfam" id="PF13692">
    <property type="entry name" value="Glyco_trans_1_4"/>
    <property type="match status" value="1"/>
</dbReference>
<dbReference type="STRING" id="1005928.SAMN04487859_11543"/>
<accession>A0A1I5E985</accession>
<dbReference type="PANTHER" id="PTHR45947">
    <property type="entry name" value="SULFOQUINOVOSYL TRANSFERASE SQD2"/>
    <property type="match status" value="1"/>
</dbReference>
<evidence type="ECO:0000313" key="3">
    <source>
        <dbReference type="Proteomes" id="UP000198599"/>
    </source>
</evidence>
<reference evidence="3" key="1">
    <citation type="submission" date="2016-10" db="EMBL/GenBank/DDBJ databases">
        <authorList>
            <person name="Varghese N."/>
            <person name="Submissions S."/>
        </authorList>
    </citation>
    <scope>NUCLEOTIDE SEQUENCE [LARGE SCALE GENOMIC DNA]</scope>
    <source>
        <strain evidence="3">DSM 28463</strain>
    </source>
</reference>
<proteinExistence type="predicted"/>
<protein>
    <submittedName>
        <fullName evidence="2">Glycosyltransferase involved in cell wall bisynthesis</fullName>
    </submittedName>
</protein>
<evidence type="ECO:0000259" key="1">
    <source>
        <dbReference type="Pfam" id="PF13439"/>
    </source>
</evidence>
<sequence>MAQARPLRIAYLCDQSPEDRQSYSGGNARLLAALRDHVGEVSVLGTGWHAAQPVRRAIEGLPDPVAIRARWRAHLALGRVIARGVANDLRQGQYDVLFCAYSFQSLHRLRLPYPMITAYTSDATPTVYKRSEVGAAFGSFLKVSRLVDPLIQRTERQVFQATDLLFWPSEWLKSEADALYGLDPAKSLVVPWGANIADPGTAAAPPKLAPGAPLHLLVLGRDWFAKGGPVAFETMQRLRALGHDARLTVIGCTPPAFHRNAHVTVHPHLDKSRPDERATLDACLKSAHFMVMASFESYGFAFCEASAHGLPSLCLNVGGVPVRDGVNGHAIAAEGDTVAAFTTLITGYLQDPATYGALRATTRQEYETRLNWRAWGSMVHERLLAARTGVR</sequence>
<evidence type="ECO:0000313" key="2">
    <source>
        <dbReference type="EMBL" id="SFO08188.1"/>
    </source>
</evidence>
<organism evidence="2 3">
    <name type="scientific">Roseovarius lutimaris</name>
    <dbReference type="NCBI Taxonomy" id="1005928"/>
    <lineage>
        <taxon>Bacteria</taxon>
        <taxon>Pseudomonadati</taxon>
        <taxon>Pseudomonadota</taxon>
        <taxon>Alphaproteobacteria</taxon>
        <taxon>Rhodobacterales</taxon>
        <taxon>Roseobacteraceae</taxon>
        <taxon>Roseovarius</taxon>
    </lineage>
</organism>
<dbReference type="CDD" id="cd03801">
    <property type="entry name" value="GT4_PimA-like"/>
    <property type="match status" value="1"/>
</dbReference>
<dbReference type="AlphaFoldDB" id="A0A1I5E985"/>
<dbReference type="OrthoDB" id="9790710at2"/>
<dbReference type="PANTHER" id="PTHR45947:SF3">
    <property type="entry name" value="SULFOQUINOVOSYL TRANSFERASE SQD2"/>
    <property type="match status" value="1"/>
</dbReference>
<dbReference type="InterPro" id="IPR050194">
    <property type="entry name" value="Glycosyltransferase_grp1"/>
</dbReference>
<name>A0A1I5E985_9RHOB</name>
<dbReference type="Proteomes" id="UP000198599">
    <property type="component" value="Unassembled WGS sequence"/>
</dbReference>
<dbReference type="InterPro" id="IPR028098">
    <property type="entry name" value="Glyco_trans_4-like_N"/>
</dbReference>
<gene>
    <name evidence="2" type="ORF">SAMN04487859_11543</name>
</gene>
<dbReference type="EMBL" id="FOVP01000015">
    <property type="protein sequence ID" value="SFO08188.1"/>
    <property type="molecule type" value="Genomic_DNA"/>
</dbReference>
<keyword evidence="3" id="KW-1185">Reference proteome</keyword>